<reference evidence="2 3" key="1">
    <citation type="journal article" date="2016" name="Genome Biol. Evol.">
        <title>Comparative Genomic Analyses of the Moraxella catarrhalis Serosensitive and Seroresistant Lineages Demonstrate Their Independent Evolution.</title>
        <authorList>
            <person name="Earl J.P."/>
            <person name="de Vries S.P."/>
            <person name="Ahmed A."/>
            <person name="Powell E."/>
            <person name="Schultz M.P."/>
            <person name="Hermans P.W."/>
            <person name="Hill D.J."/>
            <person name="Zhou Z."/>
            <person name="Constantinidou C.I."/>
            <person name="Hu F.Z."/>
            <person name="Bootsma H.J."/>
            <person name="Ehrlich G.D."/>
        </authorList>
    </citation>
    <scope>NUCLEOTIDE SEQUENCE [LARGE SCALE GENOMIC DNA]</scope>
    <source>
        <strain evidence="2 3">Z7542</strain>
    </source>
</reference>
<dbReference type="OrthoDB" id="9873176at2"/>
<dbReference type="AlphaFoldDB" id="A0A198UP33"/>
<organism evidence="2 3">
    <name type="scientific">Moraxella catarrhalis</name>
    <name type="common">Branhamella catarrhalis</name>
    <dbReference type="NCBI Taxonomy" id="480"/>
    <lineage>
        <taxon>Bacteria</taxon>
        <taxon>Pseudomonadati</taxon>
        <taxon>Pseudomonadota</taxon>
        <taxon>Gammaproteobacteria</taxon>
        <taxon>Moraxellales</taxon>
        <taxon>Moraxellaceae</taxon>
        <taxon>Moraxella</taxon>
    </lineage>
</organism>
<feature type="region of interest" description="Disordered" evidence="1">
    <location>
        <begin position="1"/>
        <end position="21"/>
    </location>
</feature>
<comment type="caution">
    <text evidence="2">The sequence shown here is derived from an EMBL/GenBank/DDBJ whole genome shotgun (WGS) entry which is preliminary data.</text>
</comment>
<proteinExistence type="predicted"/>
<evidence type="ECO:0000313" key="3">
    <source>
        <dbReference type="Proteomes" id="UP000078228"/>
    </source>
</evidence>
<sequence>MNTPKNHTNSPKMISQNQATKPRIDGLVAAYLPSQMPPKADHTDWV</sequence>
<accession>A0A198UP33</accession>
<gene>
    <name evidence="2" type="ORF">AO384_0286</name>
</gene>
<feature type="compositionally biased region" description="Polar residues" evidence="1">
    <location>
        <begin position="1"/>
        <end position="20"/>
    </location>
</feature>
<dbReference type="RefSeq" id="WP_155733834.1">
    <property type="nucleotide sequence ID" value="NZ_LXHB01000037.1"/>
</dbReference>
<evidence type="ECO:0000256" key="1">
    <source>
        <dbReference type="SAM" id="MobiDB-lite"/>
    </source>
</evidence>
<protein>
    <submittedName>
        <fullName evidence="2">Uncharacterized protein</fullName>
    </submittedName>
</protein>
<keyword evidence="3" id="KW-1185">Reference proteome</keyword>
<evidence type="ECO:0000313" key="2">
    <source>
        <dbReference type="EMBL" id="OAU98039.1"/>
    </source>
</evidence>
<dbReference type="Proteomes" id="UP000078228">
    <property type="component" value="Unassembled WGS sequence"/>
</dbReference>
<dbReference type="PATRIC" id="fig|480.237.peg.951"/>
<name>A0A198UP33_MORCA</name>
<dbReference type="EMBL" id="LXHC01000004">
    <property type="protein sequence ID" value="OAU98039.1"/>
    <property type="molecule type" value="Genomic_DNA"/>
</dbReference>